<evidence type="ECO:0008006" key="4">
    <source>
        <dbReference type="Google" id="ProtNLM"/>
    </source>
</evidence>
<dbReference type="Proteomes" id="UP001431199">
    <property type="component" value="Unassembled WGS sequence"/>
</dbReference>
<keyword evidence="1" id="KW-1133">Transmembrane helix</keyword>
<proteinExistence type="predicted"/>
<feature type="transmembrane region" description="Helical" evidence="1">
    <location>
        <begin position="12"/>
        <end position="28"/>
    </location>
</feature>
<protein>
    <recommendedName>
        <fullName evidence="4">Fibronectin type-III domain-containing protein</fullName>
    </recommendedName>
</protein>
<dbReference type="InterPro" id="IPR013783">
    <property type="entry name" value="Ig-like_fold"/>
</dbReference>
<gene>
    <name evidence="2" type="ORF">N5B56_04065</name>
</gene>
<dbReference type="Gene3D" id="2.60.40.10">
    <property type="entry name" value="Immunoglobulins"/>
    <property type="match status" value="1"/>
</dbReference>
<dbReference type="RefSeq" id="WP_260978432.1">
    <property type="nucleotide sequence ID" value="NZ_JAODBU010000003.1"/>
</dbReference>
<keyword evidence="1" id="KW-0812">Transmembrane</keyword>
<keyword evidence="3" id="KW-1185">Reference proteome</keyword>
<organism evidence="2 3">
    <name type="scientific">Eubacterium album</name>
    <dbReference type="NCBI Taxonomy" id="2978477"/>
    <lineage>
        <taxon>Bacteria</taxon>
        <taxon>Bacillati</taxon>
        <taxon>Bacillota</taxon>
        <taxon>Clostridia</taxon>
        <taxon>Eubacteriales</taxon>
        <taxon>Eubacteriaceae</taxon>
        <taxon>Eubacterium</taxon>
    </lineage>
</organism>
<dbReference type="EMBL" id="JAODBU010000003">
    <property type="protein sequence ID" value="MCT7398264.1"/>
    <property type="molecule type" value="Genomic_DNA"/>
</dbReference>
<accession>A0ABT2LY95</accession>
<dbReference type="SUPFAM" id="SSF49265">
    <property type="entry name" value="Fibronectin type III"/>
    <property type="match status" value="1"/>
</dbReference>
<name>A0ABT2LY95_9FIRM</name>
<reference evidence="2" key="1">
    <citation type="submission" date="2022-09" db="EMBL/GenBank/DDBJ databases">
        <title>Eubacterium sp. LFL-14 isolated from human feces.</title>
        <authorList>
            <person name="Liu F."/>
        </authorList>
    </citation>
    <scope>NUCLEOTIDE SEQUENCE</scope>
    <source>
        <strain evidence="2">LFL-14</strain>
    </source>
</reference>
<evidence type="ECO:0000313" key="3">
    <source>
        <dbReference type="Proteomes" id="UP001431199"/>
    </source>
</evidence>
<comment type="caution">
    <text evidence="2">The sequence shown here is derived from an EMBL/GenBank/DDBJ whole genome shotgun (WGS) entry which is preliminary data.</text>
</comment>
<sequence>MNVISKKKQGIIAIICAIAMVVTSLTIYNPREAKAADTDYSQLTYDYKNKGEANMKGAETTKSQWRVAVDKSQSTGNIVDWMTTGSGELNFYGDMFMKVVWHGNYPGATLEINGVKIVKTGATVPVCNDFETHVNAKNWINNNAYNVVKVTSKDEKQYVTFIVATGNKVDTSTEESTELQKPAAPEGLAANINDLKTNYTIAFSNVETATSYKFYLDGVYKKDITNGGVVTIKELNLEVGETYKFGVSAVNDAGESAISEIDVKVPSKETETTGPEETTKPLDPSTIKDWTEVGNSNKTMFYYIADDASDKVQTKPEMRGDSLFAIFTLTPEYKVKLNEKAITVGRGADISIPKTSFDKEYNKLVVTNYYGNDSVTIYIKVVSATEKTKYKVTVDGTAKEVEEGSTYTFGDNAQGYYDTTNSVAYAPNTSIKVNGDLNIKSIKLNVAMAKGASIRLATPTGLRFQTKITSNNNDLSLDEILNSGIVIKTGTIITTSTILGENGVVNDEFVNDNSKLKLNITNSGWYENTTGTFCGSIVEINKSNYGTDFVGVGYVTIKYNNGKKTIYASVETKGDNVRSASTVAKKVQGSDAYKNKYTKAQKDVVDAYAKEYTAN</sequence>
<evidence type="ECO:0000256" key="1">
    <source>
        <dbReference type="SAM" id="Phobius"/>
    </source>
</evidence>
<keyword evidence="1" id="KW-0472">Membrane</keyword>
<dbReference type="InterPro" id="IPR036116">
    <property type="entry name" value="FN3_sf"/>
</dbReference>
<evidence type="ECO:0000313" key="2">
    <source>
        <dbReference type="EMBL" id="MCT7398264.1"/>
    </source>
</evidence>